<dbReference type="InterPro" id="IPR054053">
    <property type="entry name" value="DUF6887"/>
</dbReference>
<organism evidence="1 2">
    <name type="scientific">Aetokthonos hydrillicola Thurmond2011</name>
    <dbReference type="NCBI Taxonomy" id="2712845"/>
    <lineage>
        <taxon>Bacteria</taxon>
        <taxon>Bacillati</taxon>
        <taxon>Cyanobacteriota</taxon>
        <taxon>Cyanophyceae</taxon>
        <taxon>Nostocales</taxon>
        <taxon>Hapalosiphonaceae</taxon>
        <taxon>Aetokthonos</taxon>
    </lineage>
</organism>
<evidence type="ECO:0000313" key="2">
    <source>
        <dbReference type="Proteomes" id="UP000667802"/>
    </source>
</evidence>
<comment type="caution">
    <text evidence="1">The sequence shown here is derived from an EMBL/GenBank/DDBJ whole genome shotgun (WGS) entry which is preliminary data.</text>
</comment>
<reference evidence="2" key="1">
    <citation type="journal article" date="2021" name="Science">
        <title>Hunting the eagle killer: A cyanobacterial neurotoxin causes vacuolar myelinopathy.</title>
        <authorList>
            <person name="Breinlinger S."/>
            <person name="Phillips T.J."/>
            <person name="Haram B.N."/>
            <person name="Mares J."/>
            <person name="Martinez Yerena J.A."/>
            <person name="Hrouzek P."/>
            <person name="Sobotka R."/>
            <person name="Henderson W.M."/>
            <person name="Schmieder P."/>
            <person name="Williams S.M."/>
            <person name="Lauderdale J.D."/>
            <person name="Wilde H.D."/>
            <person name="Gerrin W."/>
            <person name="Kust A."/>
            <person name="Washington J.W."/>
            <person name="Wagner C."/>
            <person name="Geier B."/>
            <person name="Liebeke M."/>
            <person name="Enke H."/>
            <person name="Niedermeyer T.H.J."/>
            <person name="Wilde S.B."/>
        </authorList>
    </citation>
    <scope>NUCLEOTIDE SEQUENCE [LARGE SCALE GENOMIC DNA]</scope>
    <source>
        <strain evidence="2">Thurmond2011</strain>
    </source>
</reference>
<protein>
    <submittedName>
        <fullName evidence="1">Uncharacterized protein</fullName>
    </submittedName>
</protein>
<sequence>MTTLDYSAMSDSDLLTYVKQHPEDNEAFYAYVDRKRAASGNATPMTLEQAEIELQRRVSQQQ</sequence>
<proteinExistence type="predicted"/>
<dbReference type="RefSeq" id="WP_208339040.1">
    <property type="nucleotide sequence ID" value="NZ_CAWQFN010000488.1"/>
</dbReference>
<accession>A0AAP5IF00</accession>
<dbReference type="EMBL" id="JAALHA020000014">
    <property type="protein sequence ID" value="MDR9897765.1"/>
    <property type="molecule type" value="Genomic_DNA"/>
</dbReference>
<dbReference type="Pfam" id="PF21826">
    <property type="entry name" value="DUF6887"/>
    <property type="match status" value="1"/>
</dbReference>
<dbReference type="Proteomes" id="UP000667802">
    <property type="component" value="Unassembled WGS sequence"/>
</dbReference>
<name>A0AAP5IF00_9CYAN</name>
<keyword evidence="2" id="KW-1185">Reference proteome</keyword>
<gene>
    <name evidence="1" type="ORF">G7B40_024820</name>
</gene>
<dbReference type="AlphaFoldDB" id="A0AAP5IF00"/>
<evidence type="ECO:0000313" key="1">
    <source>
        <dbReference type="EMBL" id="MDR9897765.1"/>
    </source>
</evidence>